<feature type="region of interest" description="Disordered" evidence="2">
    <location>
        <begin position="17"/>
        <end position="41"/>
    </location>
</feature>
<gene>
    <name evidence="3" type="ORF">MBSD_0565</name>
    <name evidence="4" type="ORF">MBSD_n0332</name>
</gene>
<evidence type="ECO:0000256" key="2">
    <source>
        <dbReference type="SAM" id="MobiDB-lite"/>
    </source>
</evidence>
<reference evidence="4" key="2">
    <citation type="submission" date="2015-08" db="EMBL/GenBank/DDBJ databases">
        <title>Complete DNA Sequence of Pseudomonas syringae pv. actinidiae, the Causal Agent of Kiwifruit Canker Disease.</title>
        <authorList>
            <person name="Rikkerink E.H.A."/>
            <person name="Fineran P.C."/>
        </authorList>
    </citation>
    <scope>NUCLEOTIDE SEQUENCE</scope>
    <source>
        <strain evidence="4">SkMP5</strain>
    </source>
</reference>
<dbReference type="AlphaFoldDB" id="A0A0K8QJN2"/>
<accession>A0A0K8QJN2</accession>
<keyword evidence="5" id="KW-1185">Reference proteome</keyword>
<protein>
    <submittedName>
        <fullName evidence="4">Nucleo protein/polynucleotide-associated enzyme</fullName>
    </submittedName>
    <submittedName>
        <fullName evidence="3">Nucleoprotein/polynucleotide-associated enzyme</fullName>
    </submittedName>
</protein>
<dbReference type="Pfam" id="PF09831">
    <property type="entry name" value="DUF2058"/>
    <property type="match status" value="1"/>
</dbReference>
<name>A0A0K8QJN2_9GAMM</name>
<dbReference type="OrthoDB" id="5294470at2"/>
<evidence type="ECO:0000313" key="5">
    <source>
        <dbReference type="Proteomes" id="UP000253740"/>
    </source>
</evidence>
<organism evidence="4">
    <name type="scientific">Mizugakiibacter sediminis</name>
    <dbReference type="NCBI Taxonomy" id="1475481"/>
    <lineage>
        <taxon>Bacteria</taxon>
        <taxon>Pseudomonadati</taxon>
        <taxon>Pseudomonadota</taxon>
        <taxon>Gammaproteobacteria</taxon>
        <taxon>Lysobacterales</taxon>
        <taxon>Rhodanobacteraceae</taxon>
        <taxon>Mizugakiibacter</taxon>
    </lineage>
</organism>
<dbReference type="RefSeq" id="WP_062534479.1">
    <property type="nucleotide sequence ID" value="NZ_DF970145.1"/>
</dbReference>
<dbReference type="Proteomes" id="UP000253740">
    <property type="component" value="Unassembled WGS sequence"/>
</dbReference>
<dbReference type="EMBL" id="DF952378">
    <property type="protein sequence ID" value="GAN44048.1"/>
    <property type="molecule type" value="Genomic_DNA"/>
</dbReference>
<dbReference type="EMBL" id="DF970145">
    <property type="protein sequence ID" value="GAP65044.1"/>
    <property type="molecule type" value="Genomic_DNA"/>
</dbReference>
<evidence type="ECO:0000313" key="4">
    <source>
        <dbReference type="EMBL" id="GAP65044.1"/>
    </source>
</evidence>
<feature type="coiled-coil region" evidence="1">
    <location>
        <begin position="51"/>
        <end position="85"/>
    </location>
</feature>
<dbReference type="STRING" id="1475481.GCA_000953855_00336"/>
<evidence type="ECO:0000256" key="1">
    <source>
        <dbReference type="SAM" id="Coils"/>
    </source>
</evidence>
<reference evidence="3" key="1">
    <citation type="submission" date="2015-03" db="EMBL/GenBank/DDBJ databases">
        <title>Draft genome sequence of Mizugakiibacter sediminis skMP5.</title>
        <authorList>
            <person name="Watanabe T."/>
            <person name="Kojima H."/>
            <person name="Fukui M."/>
        </authorList>
    </citation>
    <scope>NUCLEOTIDE SEQUENCE</scope>
    <source>
        <strain evidence="3">SkMP5</strain>
    </source>
</reference>
<evidence type="ECO:0000313" key="3">
    <source>
        <dbReference type="EMBL" id="GAN44048.1"/>
    </source>
</evidence>
<keyword evidence="1" id="KW-0175">Coiled coil</keyword>
<dbReference type="InterPro" id="IPR018636">
    <property type="entry name" value="DUF2058"/>
</dbReference>
<dbReference type="HOGENOM" id="CLU_098678_1_0_6"/>
<sequence>MTESLREQLLKSGIVKQLREEKQARRESREQREPRRRARGEEIDLGRAYALRAQAEKQERARLEREAAERARERKERKRRLQELLDGKALNRDDAELLRHFSYGDKIRRVHVDAEQLRALNAGELGVVQHNGRYLIVARAVALEAQAIAPEALALLVEPGAGDADDGVPDDLVW</sequence>
<proteinExistence type="predicted"/>